<dbReference type="Proteomes" id="UP000800097">
    <property type="component" value="Unassembled WGS sequence"/>
</dbReference>
<name>A0A6A6JT78_WESOR</name>
<dbReference type="InterPro" id="IPR029068">
    <property type="entry name" value="Glyas_Bleomycin-R_OHBP_Dase"/>
</dbReference>
<sequence>MSAEDSKGSLQARPPRGAPCWIEIMSVDPPKLKEFYAALFPAWKFKPVSKDYPEERVVMYEFEEPKGISGGILKLPEGRTRTEQPMGVGMTVYYFVDSLDETEKKVHELGGSTVLEKMAERQNGWFMNFKDPEGNRFGAFEVNWENCGKGA</sequence>
<dbReference type="GeneID" id="54550963"/>
<proteinExistence type="predicted"/>
<dbReference type="PANTHER" id="PTHR33993">
    <property type="entry name" value="GLYOXALASE-RELATED"/>
    <property type="match status" value="1"/>
</dbReference>
<evidence type="ECO:0000259" key="1">
    <source>
        <dbReference type="PROSITE" id="PS51819"/>
    </source>
</evidence>
<evidence type="ECO:0000313" key="3">
    <source>
        <dbReference type="Proteomes" id="UP000800097"/>
    </source>
</evidence>
<dbReference type="RefSeq" id="XP_033657359.1">
    <property type="nucleotide sequence ID" value="XM_033797788.1"/>
</dbReference>
<protein>
    <recommendedName>
        <fullName evidence="1">VOC domain-containing protein</fullName>
    </recommendedName>
</protein>
<dbReference type="OrthoDB" id="447346at2759"/>
<keyword evidence="3" id="KW-1185">Reference proteome</keyword>
<dbReference type="SUPFAM" id="SSF54593">
    <property type="entry name" value="Glyoxalase/Bleomycin resistance protein/Dihydroxybiphenyl dioxygenase"/>
    <property type="match status" value="1"/>
</dbReference>
<dbReference type="PROSITE" id="PS51819">
    <property type="entry name" value="VOC"/>
    <property type="match status" value="1"/>
</dbReference>
<dbReference type="Pfam" id="PF18029">
    <property type="entry name" value="Glyoxalase_6"/>
    <property type="match status" value="1"/>
</dbReference>
<dbReference type="InterPro" id="IPR037523">
    <property type="entry name" value="VOC_core"/>
</dbReference>
<dbReference type="EMBL" id="ML986486">
    <property type="protein sequence ID" value="KAF2279820.1"/>
    <property type="molecule type" value="Genomic_DNA"/>
</dbReference>
<dbReference type="Gene3D" id="3.10.180.10">
    <property type="entry name" value="2,3-Dihydroxybiphenyl 1,2-Dioxygenase, domain 1"/>
    <property type="match status" value="1"/>
</dbReference>
<evidence type="ECO:0000313" key="2">
    <source>
        <dbReference type="EMBL" id="KAF2279820.1"/>
    </source>
</evidence>
<dbReference type="InterPro" id="IPR052164">
    <property type="entry name" value="Anthracycline_SecMetBiosynth"/>
</dbReference>
<organism evidence="2 3">
    <name type="scientific">Westerdykella ornata</name>
    <dbReference type="NCBI Taxonomy" id="318751"/>
    <lineage>
        <taxon>Eukaryota</taxon>
        <taxon>Fungi</taxon>
        <taxon>Dikarya</taxon>
        <taxon>Ascomycota</taxon>
        <taxon>Pezizomycotina</taxon>
        <taxon>Dothideomycetes</taxon>
        <taxon>Pleosporomycetidae</taxon>
        <taxon>Pleosporales</taxon>
        <taxon>Sporormiaceae</taxon>
        <taxon>Westerdykella</taxon>
    </lineage>
</organism>
<dbReference type="AlphaFoldDB" id="A0A6A6JT78"/>
<accession>A0A6A6JT78</accession>
<dbReference type="PANTHER" id="PTHR33993:SF14">
    <property type="entry name" value="GB|AAF24581.1"/>
    <property type="match status" value="1"/>
</dbReference>
<dbReference type="InterPro" id="IPR041581">
    <property type="entry name" value="Glyoxalase_6"/>
</dbReference>
<reference evidence="2" key="1">
    <citation type="journal article" date="2020" name="Stud. Mycol.">
        <title>101 Dothideomycetes genomes: a test case for predicting lifestyles and emergence of pathogens.</title>
        <authorList>
            <person name="Haridas S."/>
            <person name="Albert R."/>
            <person name="Binder M."/>
            <person name="Bloem J."/>
            <person name="Labutti K."/>
            <person name="Salamov A."/>
            <person name="Andreopoulos B."/>
            <person name="Baker S."/>
            <person name="Barry K."/>
            <person name="Bills G."/>
            <person name="Bluhm B."/>
            <person name="Cannon C."/>
            <person name="Castanera R."/>
            <person name="Culley D."/>
            <person name="Daum C."/>
            <person name="Ezra D."/>
            <person name="Gonzalez J."/>
            <person name="Henrissat B."/>
            <person name="Kuo A."/>
            <person name="Liang C."/>
            <person name="Lipzen A."/>
            <person name="Lutzoni F."/>
            <person name="Magnuson J."/>
            <person name="Mondo S."/>
            <person name="Nolan M."/>
            <person name="Ohm R."/>
            <person name="Pangilinan J."/>
            <person name="Park H.-J."/>
            <person name="Ramirez L."/>
            <person name="Alfaro M."/>
            <person name="Sun H."/>
            <person name="Tritt A."/>
            <person name="Yoshinaga Y."/>
            <person name="Zwiers L.-H."/>
            <person name="Turgeon B."/>
            <person name="Goodwin S."/>
            <person name="Spatafora J."/>
            <person name="Crous P."/>
            <person name="Grigoriev I."/>
        </authorList>
    </citation>
    <scope>NUCLEOTIDE SEQUENCE</scope>
    <source>
        <strain evidence="2">CBS 379.55</strain>
    </source>
</reference>
<feature type="domain" description="VOC" evidence="1">
    <location>
        <begin position="18"/>
        <end position="142"/>
    </location>
</feature>
<gene>
    <name evidence="2" type="ORF">EI97DRAFT_430831</name>
</gene>
<dbReference type="CDD" id="cd07247">
    <property type="entry name" value="SgaA_N_like"/>
    <property type="match status" value="1"/>
</dbReference>